<comment type="caution">
    <text evidence="11">The sequence shown here is derived from an EMBL/GenBank/DDBJ whole genome shotgun (WGS) entry which is preliminary data.</text>
</comment>
<dbReference type="InterPro" id="IPR025713">
    <property type="entry name" value="MotB-like_N_dom"/>
</dbReference>
<keyword evidence="4 9" id="KW-0812">Transmembrane</keyword>
<dbReference type="NCBIfam" id="NF004651">
    <property type="entry name" value="PRK05996.1"/>
    <property type="match status" value="1"/>
</dbReference>
<evidence type="ECO:0000256" key="9">
    <source>
        <dbReference type="SAM" id="Phobius"/>
    </source>
</evidence>
<dbReference type="Proteomes" id="UP000281647">
    <property type="component" value="Unassembled WGS sequence"/>
</dbReference>
<keyword evidence="5 9" id="KW-1133">Transmembrane helix</keyword>
<proteinExistence type="inferred from homology"/>
<dbReference type="PANTHER" id="PTHR30329">
    <property type="entry name" value="STATOR ELEMENT OF FLAGELLAR MOTOR COMPLEX"/>
    <property type="match status" value="1"/>
</dbReference>
<protein>
    <submittedName>
        <fullName evidence="11">MotB family protein</fullName>
    </submittedName>
</protein>
<dbReference type="Gene3D" id="3.30.1330.60">
    <property type="entry name" value="OmpA-like domain"/>
    <property type="match status" value="1"/>
</dbReference>
<dbReference type="PROSITE" id="PS51123">
    <property type="entry name" value="OMPA_2"/>
    <property type="match status" value="1"/>
</dbReference>
<dbReference type="EMBL" id="RKST01000011">
    <property type="protein sequence ID" value="RUM97537.1"/>
    <property type="molecule type" value="Genomic_DNA"/>
</dbReference>
<dbReference type="InterPro" id="IPR006665">
    <property type="entry name" value="OmpA-like"/>
</dbReference>
<evidence type="ECO:0000256" key="4">
    <source>
        <dbReference type="ARBA" id="ARBA00022692"/>
    </source>
</evidence>
<gene>
    <name evidence="11" type="ORF">EET67_12870</name>
</gene>
<keyword evidence="12" id="KW-1185">Reference proteome</keyword>
<evidence type="ECO:0000256" key="8">
    <source>
        <dbReference type="SAM" id="MobiDB-lite"/>
    </source>
</evidence>
<evidence type="ECO:0000313" key="12">
    <source>
        <dbReference type="Proteomes" id="UP000281647"/>
    </source>
</evidence>
<sequence length="422" mass="45029">MVRCPFGDIVVSTVKIADVEHQVVIVRRPHDDHDDGHHGGVWKIAFADFMTAMMCFFLVMWLISAADEKTKAAVANYFNPVKLMDRNSSRKGLESIGDGPNAVGLTAETPQDTNGAGGVDGRGNAGPSTEQHSAASADAEKRSDDHLFADPYAVLAEIAANSGVRQNVSDKGDGGVQQAGPATGASGGESYRDPFAPDFWSQQVAVPLAAEASAERPKPQDTTVEPEDTTAKMKEQAASAAKSEAAELTRPKPVEPVEPLAGKDQPSAATARTAEQLAEDLAKAFPAGDRLHDGVSVTATDKGVTISITDQLDFGMFEIGSAVPRRELVLAMEKIGKALNAQKGKITISGHTDARPFKSEAYDNWRLSSARAHSAYYMLVRAGLDERRITEVSGFADRKLKDGSDPLAATNRRIEITLETSQ</sequence>
<evidence type="ECO:0000313" key="11">
    <source>
        <dbReference type="EMBL" id="RUM97537.1"/>
    </source>
</evidence>
<keyword evidence="6 7" id="KW-0472">Membrane</keyword>
<organism evidence="11 12">
    <name type="scientific">Borborobacter arsenicus</name>
    <dbReference type="NCBI Taxonomy" id="1851146"/>
    <lineage>
        <taxon>Bacteria</taxon>
        <taxon>Pseudomonadati</taxon>
        <taxon>Pseudomonadota</taxon>
        <taxon>Alphaproteobacteria</taxon>
        <taxon>Hyphomicrobiales</taxon>
        <taxon>Phyllobacteriaceae</taxon>
        <taxon>Borborobacter</taxon>
    </lineage>
</organism>
<evidence type="ECO:0000256" key="6">
    <source>
        <dbReference type="ARBA" id="ARBA00023136"/>
    </source>
</evidence>
<evidence type="ECO:0000256" key="2">
    <source>
        <dbReference type="ARBA" id="ARBA00008914"/>
    </source>
</evidence>
<dbReference type="Pfam" id="PF00691">
    <property type="entry name" value="OmpA"/>
    <property type="match status" value="1"/>
</dbReference>
<feature type="domain" description="OmpA-like" evidence="10">
    <location>
        <begin position="304"/>
        <end position="422"/>
    </location>
</feature>
<evidence type="ECO:0000259" key="10">
    <source>
        <dbReference type="PROSITE" id="PS51123"/>
    </source>
</evidence>
<evidence type="ECO:0000256" key="7">
    <source>
        <dbReference type="PROSITE-ProRule" id="PRU00473"/>
    </source>
</evidence>
<dbReference type="GO" id="GO:0005886">
    <property type="term" value="C:plasma membrane"/>
    <property type="evidence" value="ECO:0007669"/>
    <property type="project" value="UniProtKB-SubCell"/>
</dbReference>
<comment type="subcellular location">
    <subcellularLocation>
        <location evidence="1">Cell membrane</location>
        <topology evidence="1">Single-pass membrane protein</topology>
    </subcellularLocation>
</comment>
<accession>A0A432V5U2</accession>
<feature type="compositionally biased region" description="Gly residues" evidence="8">
    <location>
        <begin position="115"/>
        <end position="124"/>
    </location>
</feature>
<dbReference type="CDD" id="cd07185">
    <property type="entry name" value="OmpA_C-like"/>
    <property type="match status" value="1"/>
</dbReference>
<feature type="region of interest" description="Disordered" evidence="8">
    <location>
        <begin position="166"/>
        <end position="196"/>
    </location>
</feature>
<evidence type="ECO:0000256" key="3">
    <source>
        <dbReference type="ARBA" id="ARBA00022475"/>
    </source>
</evidence>
<dbReference type="Pfam" id="PF13677">
    <property type="entry name" value="MotB_plug"/>
    <property type="match status" value="1"/>
</dbReference>
<feature type="compositionally biased region" description="Basic and acidic residues" evidence="8">
    <location>
        <begin position="244"/>
        <end position="255"/>
    </location>
</feature>
<dbReference type="InterPro" id="IPR036737">
    <property type="entry name" value="OmpA-like_sf"/>
</dbReference>
<dbReference type="PANTHER" id="PTHR30329:SF21">
    <property type="entry name" value="LIPOPROTEIN YIAD-RELATED"/>
    <property type="match status" value="1"/>
</dbReference>
<feature type="region of interest" description="Disordered" evidence="8">
    <location>
        <begin position="90"/>
        <end position="142"/>
    </location>
</feature>
<dbReference type="SUPFAM" id="SSF103088">
    <property type="entry name" value="OmpA-like"/>
    <property type="match status" value="1"/>
</dbReference>
<dbReference type="AlphaFoldDB" id="A0A432V5U2"/>
<evidence type="ECO:0000256" key="1">
    <source>
        <dbReference type="ARBA" id="ARBA00004162"/>
    </source>
</evidence>
<feature type="transmembrane region" description="Helical" evidence="9">
    <location>
        <begin position="44"/>
        <end position="63"/>
    </location>
</feature>
<comment type="similarity">
    <text evidence="2">Belongs to the MotB family.</text>
</comment>
<reference evidence="11 12" key="1">
    <citation type="submission" date="2018-11" db="EMBL/GenBank/DDBJ databases">
        <title>Pseudaminobacter arsenicus sp. nov., an arsenic-resistant bacterium isolated from arsenic-rich aquifers.</title>
        <authorList>
            <person name="Mu Y."/>
        </authorList>
    </citation>
    <scope>NUCLEOTIDE SEQUENCE [LARGE SCALE GENOMIC DNA]</scope>
    <source>
        <strain evidence="11 12">CB3</strain>
    </source>
</reference>
<name>A0A432V5U2_9HYPH</name>
<dbReference type="OrthoDB" id="7170686at2"/>
<dbReference type="InterPro" id="IPR050330">
    <property type="entry name" value="Bact_OuterMem_StrucFunc"/>
</dbReference>
<feature type="region of interest" description="Disordered" evidence="8">
    <location>
        <begin position="209"/>
        <end position="272"/>
    </location>
</feature>
<evidence type="ECO:0000256" key="5">
    <source>
        <dbReference type="ARBA" id="ARBA00022989"/>
    </source>
</evidence>
<keyword evidence="3" id="KW-1003">Cell membrane</keyword>